<proteinExistence type="predicted"/>
<name>A0A4R6X4V2_9GAMM</name>
<dbReference type="GO" id="GO:0016747">
    <property type="term" value="F:acyltransferase activity, transferring groups other than amino-acyl groups"/>
    <property type="evidence" value="ECO:0007669"/>
    <property type="project" value="InterPro"/>
</dbReference>
<dbReference type="SUPFAM" id="SSF55729">
    <property type="entry name" value="Acyl-CoA N-acyltransferases (Nat)"/>
    <property type="match status" value="1"/>
</dbReference>
<sequence length="201" mass="23196">MLTFQRLSGPTLNQYIDELAQLRMQVFRDFPYLYDGDLAYEARYLKTYIEAPDSVIVLAFDGDKVVGASTGVPLRHEMDEVKQPFLDAGLNIDEIFYCGESVLLSEYRGQGAGVAFFNHREAHAESLEGMKYSCFCAVQRPDNHPARPADYQPLDQFWRNRGYEKRSELATHFSWKEVGESEESLKPMTFWMKPLTNTERL</sequence>
<evidence type="ECO:0000313" key="2">
    <source>
        <dbReference type="EMBL" id="TDR06392.1"/>
    </source>
</evidence>
<dbReference type="CDD" id="cd04301">
    <property type="entry name" value="NAT_SF"/>
    <property type="match status" value="1"/>
</dbReference>
<keyword evidence="3" id="KW-1185">Reference proteome</keyword>
<reference evidence="2 3" key="1">
    <citation type="submission" date="2019-03" db="EMBL/GenBank/DDBJ databases">
        <title>Genomic Encyclopedia of Type Strains, Phase IV (KMG-IV): sequencing the most valuable type-strain genomes for metagenomic binning, comparative biology and taxonomic classification.</title>
        <authorList>
            <person name="Goeker M."/>
        </authorList>
    </citation>
    <scope>NUCLEOTIDE SEQUENCE [LARGE SCALE GENOMIC DNA]</scope>
    <source>
        <strain evidence="2 3">DSM 5604</strain>
    </source>
</reference>
<dbReference type="AlphaFoldDB" id="A0A4R6X4V2"/>
<dbReference type="OrthoDB" id="187903at2"/>
<dbReference type="PROSITE" id="PS51186">
    <property type="entry name" value="GNAT"/>
    <property type="match status" value="1"/>
</dbReference>
<protein>
    <submittedName>
        <fullName evidence="2">Acetyltransferase (GNAT) family protein</fullName>
    </submittedName>
</protein>
<dbReference type="InterPro" id="IPR000182">
    <property type="entry name" value="GNAT_dom"/>
</dbReference>
<dbReference type="EMBL" id="SNZA01000006">
    <property type="protein sequence ID" value="TDR06392.1"/>
    <property type="molecule type" value="Genomic_DNA"/>
</dbReference>
<dbReference type="RefSeq" id="WP_133564833.1">
    <property type="nucleotide sequence ID" value="NZ_SNZA01000006.1"/>
</dbReference>
<dbReference type="Pfam" id="PF00583">
    <property type="entry name" value="Acetyltransf_1"/>
    <property type="match status" value="1"/>
</dbReference>
<keyword evidence="2" id="KW-0808">Transferase</keyword>
<dbReference type="Proteomes" id="UP000295729">
    <property type="component" value="Unassembled WGS sequence"/>
</dbReference>
<dbReference type="Gene3D" id="3.40.630.30">
    <property type="match status" value="1"/>
</dbReference>
<gene>
    <name evidence="2" type="ORF">C8D85_3324</name>
</gene>
<feature type="domain" description="N-acetyltransferase" evidence="1">
    <location>
        <begin position="17"/>
        <end position="197"/>
    </location>
</feature>
<accession>A0A4R6X4V2</accession>
<organism evidence="2 3">
    <name type="scientific">Marinomonas communis</name>
    <dbReference type="NCBI Taxonomy" id="28254"/>
    <lineage>
        <taxon>Bacteria</taxon>
        <taxon>Pseudomonadati</taxon>
        <taxon>Pseudomonadota</taxon>
        <taxon>Gammaproteobacteria</taxon>
        <taxon>Oceanospirillales</taxon>
        <taxon>Oceanospirillaceae</taxon>
        <taxon>Marinomonas</taxon>
    </lineage>
</organism>
<comment type="caution">
    <text evidence="2">The sequence shown here is derived from an EMBL/GenBank/DDBJ whole genome shotgun (WGS) entry which is preliminary data.</text>
</comment>
<evidence type="ECO:0000259" key="1">
    <source>
        <dbReference type="PROSITE" id="PS51186"/>
    </source>
</evidence>
<evidence type="ECO:0000313" key="3">
    <source>
        <dbReference type="Proteomes" id="UP000295729"/>
    </source>
</evidence>
<dbReference type="InterPro" id="IPR016181">
    <property type="entry name" value="Acyl_CoA_acyltransferase"/>
</dbReference>